<dbReference type="GO" id="GO:0051750">
    <property type="term" value="F:delta(3,5)-delta(2,4)-dienoyl-CoA isomerase activity"/>
    <property type="evidence" value="ECO:0007669"/>
    <property type="project" value="TreeGrafter"/>
</dbReference>
<protein>
    <recommendedName>
        <fullName evidence="12">Delta(3,5)-Delta(2,4)-dienoyl-CoA isomerase, mitochondrial</fullName>
    </recommendedName>
</protein>
<dbReference type="InterPro" id="IPR014748">
    <property type="entry name" value="Enoyl-CoA_hydra_C"/>
</dbReference>
<evidence type="ECO:0000313" key="13">
    <source>
        <dbReference type="EnsemblMetazoa" id="XP_031787633"/>
    </source>
</evidence>
<dbReference type="Pfam" id="PF00378">
    <property type="entry name" value="ECH_1"/>
    <property type="match status" value="1"/>
</dbReference>
<evidence type="ECO:0000256" key="4">
    <source>
        <dbReference type="ARBA" id="ARBA00022832"/>
    </source>
</evidence>
<dbReference type="Gene3D" id="3.90.226.10">
    <property type="entry name" value="2-enoyl-CoA Hydratase, Chain A, domain 1"/>
    <property type="match status" value="1"/>
</dbReference>
<organism evidence="13 14">
    <name type="scientific">Nasonia vitripennis</name>
    <name type="common">Parasitic wasp</name>
    <dbReference type="NCBI Taxonomy" id="7425"/>
    <lineage>
        <taxon>Eukaryota</taxon>
        <taxon>Metazoa</taxon>
        <taxon>Ecdysozoa</taxon>
        <taxon>Arthropoda</taxon>
        <taxon>Hexapoda</taxon>
        <taxon>Insecta</taxon>
        <taxon>Pterygota</taxon>
        <taxon>Neoptera</taxon>
        <taxon>Endopterygota</taxon>
        <taxon>Hymenoptera</taxon>
        <taxon>Apocrita</taxon>
        <taxon>Proctotrupomorpha</taxon>
        <taxon>Chalcidoidea</taxon>
        <taxon>Pteromalidae</taxon>
        <taxon>Pteromalinae</taxon>
        <taxon>Nasonia</taxon>
    </lineage>
</organism>
<keyword evidence="8" id="KW-0413">Isomerase</keyword>
<dbReference type="FunCoup" id="A0A7M7QM24">
    <property type="interactions" value="1377"/>
</dbReference>
<dbReference type="FunFam" id="3.90.226.10:FF:000024">
    <property type="entry name" value="Delta3,5-delta2,4-dienoyl-CoA isomerase"/>
    <property type="match status" value="1"/>
</dbReference>
<comment type="similarity">
    <text evidence="3">Belongs to the enoyl-CoA hydratase/isomerase family.</text>
</comment>
<evidence type="ECO:0000256" key="8">
    <source>
        <dbReference type="ARBA" id="ARBA00023235"/>
    </source>
</evidence>
<evidence type="ECO:0000256" key="6">
    <source>
        <dbReference type="ARBA" id="ARBA00023098"/>
    </source>
</evidence>
<dbReference type="Proteomes" id="UP000002358">
    <property type="component" value="Chromosome 5"/>
</dbReference>
<dbReference type="GeneID" id="100123403"/>
<comment type="catalytic activity">
    <reaction evidence="9">
        <text>(3E,5Z)-octadienoyl-CoA = (2E,4E)-octadienoyl-CoA</text>
        <dbReference type="Rhea" id="RHEA:45244"/>
        <dbReference type="ChEBI" id="CHEBI:62243"/>
        <dbReference type="ChEBI" id="CHEBI:85108"/>
    </reaction>
</comment>
<dbReference type="UniPathway" id="UPA00659"/>
<comment type="pathway">
    <text evidence="2">Lipid metabolism; fatty acid beta-oxidation.</text>
</comment>
<dbReference type="SUPFAM" id="SSF52096">
    <property type="entry name" value="ClpP/crotonase"/>
    <property type="match status" value="1"/>
</dbReference>
<dbReference type="InterPro" id="IPR001753">
    <property type="entry name" value="Enoyl-CoA_hydra/iso"/>
</dbReference>
<dbReference type="InParanoid" id="A0A7M7QM24"/>
<keyword evidence="7" id="KW-0576">Peroxisome</keyword>
<evidence type="ECO:0000256" key="11">
    <source>
        <dbReference type="ARBA" id="ARBA00055786"/>
    </source>
</evidence>
<keyword evidence="5" id="KW-0007">Acetylation</keyword>
<dbReference type="GO" id="GO:0005777">
    <property type="term" value="C:peroxisome"/>
    <property type="evidence" value="ECO:0007669"/>
    <property type="project" value="UniProtKB-SubCell"/>
</dbReference>
<dbReference type="PANTHER" id="PTHR43149:SF1">
    <property type="entry name" value="DELTA(3,5)-DELTA(2,4)-DIENOYL-COA ISOMERASE, MITOCHONDRIAL"/>
    <property type="match status" value="1"/>
</dbReference>
<dbReference type="EnsemblMetazoa" id="XM_031931773">
    <property type="protein sequence ID" value="XP_031787633"/>
    <property type="gene ID" value="LOC100123403"/>
</dbReference>
<evidence type="ECO:0000256" key="9">
    <source>
        <dbReference type="ARBA" id="ARBA00051408"/>
    </source>
</evidence>
<keyword evidence="4" id="KW-0276">Fatty acid metabolism</keyword>
<dbReference type="PANTHER" id="PTHR43149">
    <property type="entry name" value="ENOYL-COA HYDRATASE"/>
    <property type="match status" value="1"/>
</dbReference>
<keyword evidence="14" id="KW-1185">Reference proteome</keyword>
<evidence type="ECO:0000256" key="10">
    <source>
        <dbReference type="ARBA" id="ARBA00052809"/>
    </source>
</evidence>
<evidence type="ECO:0000256" key="12">
    <source>
        <dbReference type="ARBA" id="ARBA00071021"/>
    </source>
</evidence>
<evidence type="ECO:0000256" key="3">
    <source>
        <dbReference type="ARBA" id="ARBA00005254"/>
    </source>
</evidence>
<evidence type="ECO:0000256" key="2">
    <source>
        <dbReference type="ARBA" id="ARBA00005005"/>
    </source>
</evidence>
<reference evidence="13" key="1">
    <citation type="submission" date="2021-01" db="UniProtKB">
        <authorList>
            <consortium name="EnsemblMetazoa"/>
        </authorList>
    </citation>
    <scope>IDENTIFICATION</scope>
</reference>
<dbReference type="OrthoDB" id="14970at2759"/>
<comment type="catalytic activity">
    <reaction evidence="10">
        <text>(3E,5Z,8Z,11Z,14Z)-eicosapentaenoyl-CoA = (2E,4E,8Z,11Z,14Z)-eicosapentaenoyl-CoA</text>
        <dbReference type="Rhea" id="RHEA:45224"/>
        <dbReference type="ChEBI" id="CHEBI:85090"/>
        <dbReference type="ChEBI" id="CHEBI:85091"/>
    </reaction>
</comment>
<comment type="subcellular location">
    <subcellularLocation>
        <location evidence="1">Peroxisome</location>
    </subcellularLocation>
</comment>
<dbReference type="GO" id="GO:0006635">
    <property type="term" value="P:fatty acid beta-oxidation"/>
    <property type="evidence" value="ECO:0007669"/>
    <property type="project" value="UniProtKB-UniPathway"/>
</dbReference>
<sequence>MQPHRRSASSLIRRSEWRGKMAVTGGFFVRDQGPQGFRNTRNIISKSVSSMGLKNYNTLAVSEPSEYVFQVQLNRPEKLNAINHDMWLEIKECFDELSEKAECRVVILSAAGKIFSAGIDYVDAMKLFQEFDESMDVARKAKILAKTIKQYQDSLTAIDKCVKPVIAAAHGACVGGAVDMLCSTDIRYCSSDAWFQIKEVDLGLAADVGTLQRLPKIIGSQSLVKDLAYTARKMFAPEALTCGFVSEVLPDHKSLMDKALDVAKQIATKSPVAVQTSKLNLNYSRDHTVEESLNHIGMRNQMMLQSEDFINAVTGAVTKSDPPVFSKL</sequence>
<dbReference type="KEGG" id="nvi:100123403"/>
<evidence type="ECO:0000256" key="7">
    <source>
        <dbReference type="ARBA" id="ARBA00023140"/>
    </source>
</evidence>
<dbReference type="RefSeq" id="XP_031787633.1">
    <property type="nucleotide sequence ID" value="XM_031931773.2"/>
</dbReference>
<evidence type="ECO:0000256" key="5">
    <source>
        <dbReference type="ARBA" id="ARBA00022990"/>
    </source>
</evidence>
<dbReference type="FunFam" id="1.10.12.10:FF:000004">
    <property type="entry name" value="Delta3,5-delta2,4-dienoyl-CoA isomerase"/>
    <property type="match status" value="1"/>
</dbReference>
<keyword evidence="6" id="KW-0443">Lipid metabolism</keyword>
<accession>A0A7M7QM24</accession>
<dbReference type="CDD" id="cd06558">
    <property type="entry name" value="crotonase-like"/>
    <property type="match status" value="1"/>
</dbReference>
<dbReference type="GO" id="GO:0005739">
    <property type="term" value="C:mitochondrion"/>
    <property type="evidence" value="ECO:0007669"/>
    <property type="project" value="TreeGrafter"/>
</dbReference>
<dbReference type="SMR" id="A0A7M7QM24"/>
<dbReference type="InterPro" id="IPR045002">
    <property type="entry name" value="Ech1-like"/>
</dbReference>
<evidence type="ECO:0000313" key="14">
    <source>
        <dbReference type="Proteomes" id="UP000002358"/>
    </source>
</evidence>
<evidence type="ECO:0000256" key="1">
    <source>
        <dbReference type="ARBA" id="ARBA00004275"/>
    </source>
</evidence>
<dbReference type="InterPro" id="IPR029045">
    <property type="entry name" value="ClpP/crotonase-like_dom_sf"/>
</dbReference>
<proteinExistence type="inferred from homology"/>
<name>A0A7M7QM24_NASVI</name>
<dbReference type="Gene3D" id="1.10.12.10">
    <property type="entry name" value="Lyase 2-enoyl-coa Hydratase, Chain A, domain 2"/>
    <property type="match status" value="1"/>
</dbReference>
<comment type="function">
    <text evidence="11">Isomerization of 3-trans,5-cis-dienoyl-CoA to 2-trans,4-trans-dienoyl-CoA.</text>
</comment>
<dbReference type="AlphaFoldDB" id="A0A7M7QM24"/>